<dbReference type="GO" id="GO:0003677">
    <property type="term" value="F:DNA binding"/>
    <property type="evidence" value="ECO:0007669"/>
    <property type="project" value="InterPro"/>
</dbReference>
<proteinExistence type="predicted"/>
<dbReference type="InterPro" id="IPR010982">
    <property type="entry name" value="Lambda_DNA-bd_dom_sf"/>
</dbReference>
<dbReference type="Proteomes" id="UP000638353">
    <property type="component" value="Unassembled WGS sequence"/>
</dbReference>
<reference evidence="2" key="2">
    <citation type="submission" date="2020-09" db="EMBL/GenBank/DDBJ databases">
        <authorList>
            <person name="Sun Q."/>
            <person name="Ohkuma M."/>
        </authorList>
    </citation>
    <scope>NUCLEOTIDE SEQUENCE</scope>
    <source>
        <strain evidence="2">JCM 4637</strain>
    </source>
</reference>
<sequence length="277" mass="31014">MTVEDDGVDQDDPAASALAHFGNEARLERERLGITRADLGKAATCGYSLVAKIEKGQRVPPREFAEACDRLFPDAHGRFMRLWPLALKYAYPVWFRKYVALEETATHICMFNPHIVPGLLQTEAYAREVFRKARVTKIEDALTARLERQRILTREEGAPRLWIILDEAALRRRVGDAELMRGQLTRIRDVAETPEHVVQIIPASEGFYHAGGCPFSLLSFHDSADVVHVDGFPTGYIFAESDAVAESRHTYDLLKATALSADKSAAVIDSIMKDVYV</sequence>
<dbReference type="AlphaFoldDB" id="A0A918WU43"/>
<organism evidence="2 3">
    <name type="scientific">Streptomyces finlayi</name>
    <dbReference type="NCBI Taxonomy" id="67296"/>
    <lineage>
        <taxon>Bacteria</taxon>
        <taxon>Bacillati</taxon>
        <taxon>Actinomycetota</taxon>
        <taxon>Actinomycetes</taxon>
        <taxon>Kitasatosporales</taxon>
        <taxon>Streptomycetaceae</taxon>
        <taxon>Streptomyces</taxon>
    </lineage>
</organism>
<reference evidence="2" key="1">
    <citation type="journal article" date="2014" name="Int. J. Syst. Evol. Microbiol.">
        <title>Complete genome sequence of Corynebacterium casei LMG S-19264T (=DSM 44701T), isolated from a smear-ripened cheese.</title>
        <authorList>
            <consortium name="US DOE Joint Genome Institute (JGI-PGF)"/>
            <person name="Walter F."/>
            <person name="Albersmeier A."/>
            <person name="Kalinowski J."/>
            <person name="Ruckert C."/>
        </authorList>
    </citation>
    <scope>NUCLEOTIDE SEQUENCE</scope>
    <source>
        <strain evidence="2">JCM 4637</strain>
    </source>
</reference>
<evidence type="ECO:0000313" key="3">
    <source>
        <dbReference type="Proteomes" id="UP000638353"/>
    </source>
</evidence>
<accession>A0A918WU43</accession>
<dbReference type="Pfam" id="PF13560">
    <property type="entry name" value="HTH_31"/>
    <property type="match status" value="1"/>
</dbReference>
<feature type="domain" description="DUF5753" evidence="1">
    <location>
        <begin position="95"/>
        <end position="269"/>
    </location>
</feature>
<comment type="caution">
    <text evidence="2">The sequence shown here is derived from an EMBL/GenBank/DDBJ whole genome shotgun (WGS) entry which is preliminary data.</text>
</comment>
<name>A0A918WU43_9ACTN</name>
<gene>
    <name evidence="2" type="ORF">GCM10010334_12080</name>
</gene>
<protein>
    <submittedName>
        <fullName evidence="2">Transcriptional regulator</fullName>
    </submittedName>
</protein>
<dbReference type="EMBL" id="BMVC01000002">
    <property type="protein sequence ID" value="GHC83207.1"/>
    <property type="molecule type" value="Genomic_DNA"/>
</dbReference>
<dbReference type="InterPro" id="IPR043917">
    <property type="entry name" value="DUF5753"/>
</dbReference>
<dbReference type="RefSeq" id="WP_189822402.1">
    <property type="nucleotide sequence ID" value="NZ_BMVC01000002.1"/>
</dbReference>
<evidence type="ECO:0000313" key="2">
    <source>
        <dbReference type="EMBL" id="GHC83207.1"/>
    </source>
</evidence>
<dbReference type="SUPFAM" id="SSF47413">
    <property type="entry name" value="lambda repressor-like DNA-binding domains"/>
    <property type="match status" value="1"/>
</dbReference>
<dbReference type="CDD" id="cd00093">
    <property type="entry name" value="HTH_XRE"/>
    <property type="match status" value="1"/>
</dbReference>
<dbReference type="InterPro" id="IPR001387">
    <property type="entry name" value="Cro/C1-type_HTH"/>
</dbReference>
<dbReference type="Pfam" id="PF19054">
    <property type="entry name" value="DUF5753"/>
    <property type="match status" value="1"/>
</dbReference>
<evidence type="ECO:0000259" key="1">
    <source>
        <dbReference type="Pfam" id="PF19054"/>
    </source>
</evidence>